<evidence type="ECO:0000313" key="9">
    <source>
        <dbReference type="Proteomes" id="UP001595724"/>
    </source>
</evidence>
<name>A0ABV7UX38_9GAMM</name>
<dbReference type="PANTHER" id="PTHR10434">
    <property type="entry name" value="1-ACYL-SN-GLYCEROL-3-PHOSPHATE ACYLTRANSFERASE"/>
    <property type="match status" value="1"/>
</dbReference>
<dbReference type="CDD" id="cd07989">
    <property type="entry name" value="LPLAT_AGPAT-like"/>
    <property type="match status" value="1"/>
</dbReference>
<evidence type="ECO:0000256" key="4">
    <source>
        <dbReference type="ARBA" id="ARBA00023098"/>
    </source>
</evidence>
<comment type="caution">
    <text evidence="8">The sequence shown here is derived from an EMBL/GenBank/DDBJ whole genome shotgun (WGS) entry which is preliminary data.</text>
</comment>
<dbReference type="RefSeq" id="WP_386711017.1">
    <property type="nucleotide sequence ID" value="NZ_JBHRYF010000008.1"/>
</dbReference>
<feature type="transmembrane region" description="Helical" evidence="6">
    <location>
        <begin position="49"/>
        <end position="69"/>
    </location>
</feature>
<keyword evidence="6" id="KW-0472">Membrane</keyword>
<keyword evidence="2" id="KW-0444">Lipid biosynthesis</keyword>
<keyword evidence="6" id="KW-0812">Transmembrane</keyword>
<feature type="domain" description="Phospholipid/glycerol acyltransferase" evidence="7">
    <location>
        <begin position="110"/>
        <end position="222"/>
    </location>
</feature>
<reference evidence="9" key="1">
    <citation type="journal article" date="2019" name="Int. J. Syst. Evol. Microbiol.">
        <title>The Global Catalogue of Microorganisms (GCM) 10K type strain sequencing project: providing services to taxonomists for standard genome sequencing and annotation.</title>
        <authorList>
            <consortium name="The Broad Institute Genomics Platform"/>
            <consortium name="The Broad Institute Genome Sequencing Center for Infectious Disease"/>
            <person name="Wu L."/>
            <person name="Ma J."/>
        </authorList>
    </citation>
    <scope>NUCLEOTIDE SEQUENCE [LARGE SCALE GENOMIC DNA]</scope>
    <source>
        <strain evidence="9">KCTC 42211</strain>
    </source>
</reference>
<keyword evidence="6" id="KW-1133">Transmembrane helix</keyword>
<evidence type="ECO:0000256" key="3">
    <source>
        <dbReference type="ARBA" id="ARBA00022679"/>
    </source>
</evidence>
<dbReference type="PANTHER" id="PTHR10434:SF64">
    <property type="entry name" value="1-ACYL-SN-GLYCEROL-3-PHOSPHATE ACYLTRANSFERASE-RELATED"/>
    <property type="match status" value="1"/>
</dbReference>
<dbReference type="GO" id="GO:0016746">
    <property type="term" value="F:acyltransferase activity"/>
    <property type="evidence" value="ECO:0007669"/>
    <property type="project" value="UniProtKB-KW"/>
</dbReference>
<dbReference type="Proteomes" id="UP001595724">
    <property type="component" value="Unassembled WGS sequence"/>
</dbReference>
<evidence type="ECO:0000256" key="2">
    <source>
        <dbReference type="ARBA" id="ARBA00022516"/>
    </source>
</evidence>
<keyword evidence="4" id="KW-0443">Lipid metabolism</keyword>
<protein>
    <submittedName>
        <fullName evidence="8">Lysophospholipid acyltransferase family protein</fullName>
    </submittedName>
</protein>
<sequence length="303" mass="33125">MRSQLSIPRPAGIRYRARMTLQPSPVQPGAPASDGTVVRAWRYLYRVPFLVWHILVDLPVTLLLMMPPWGAREFGGARLDHRMVRAWSSGLLRAFGFRLVRIGTPVPAATLFVANHVSWVDIVTLHSQRMMGFVAKREIASWPLVGWLASRGETIFHQRGSTESLGGVLQVMLARLRSGHSVGVFPEGRTRDGREVGPFHARIFLAAVEAGAPVQPVALRYGADGSAQTIVAFQPKESFLGNFLRLIGEPPRVVEVVFLPPIVPGDAEGRRRIAELARARIVAAMQGGATGQAGPSAEPGRRE</sequence>
<keyword evidence="9" id="KW-1185">Reference proteome</keyword>
<organism evidence="8 9">
    <name type="scientific">Luteimonas notoginsengisoli</name>
    <dbReference type="NCBI Taxonomy" id="1578200"/>
    <lineage>
        <taxon>Bacteria</taxon>
        <taxon>Pseudomonadati</taxon>
        <taxon>Pseudomonadota</taxon>
        <taxon>Gammaproteobacteria</taxon>
        <taxon>Lysobacterales</taxon>
        <taxon>Lysobacteraceae</taxon>
        <taxon>Luteimonas</taxon>
    </lineage>
</organism>
<dbReference type="Pfam" id="PF01553">
    <property type="entry name" value="Acyltransferase"/>
    <property type="match status" value="1"/>
</dbReference>
<dbReference type="SUPFAM" id="SSF69593">
    <property type="entry name" value="Glycerol-3-phosphate (1)-acyltransferase"/>
    <property type="match status" value="1"/>
</dbReference>
<evidence type="ECO:0000256" key="5">
    <source>
        <dbReference type="ARBA" id="ARBA00023315"/>
    </source>
</evidence>
<evidence type="ECO:0000256" key="6">
    <source>
        <dbReference type="SAM" id="Phobius"/>
    </source>
</evidence>
<evidence type="ECO:0000259" key="7">
    <source>
        <dbReference type="SMART" id="SM00563"/>
    </source>
</evidence>
<keyword evidence="3" id="KW-0808">Transferase</keyword>
<gene>
    <name evidence="8" type="ORF">ACFOM9_10215</name>
</gene>
<dbReference type="SMART" id="SM00563">
    <property type="entry name" value="PlsC"/>
    <property type="match status" value="1"/>
</dbReference>
<proteinExistence type="predicted"/>
<dbReference type="InterPro" id="IPR002123">
    <property type="entry name" value="Plipid/glycerol_acylTrfase"/>
</dbReference>
<evidence type="ECO:0000256" key="1">
    <source>
        <dbReference type="ARBA" id="ARBA00005189"/>
    </source>
</evidence>
<comment type="pathway">
    <text evidence="1">Lipid metabolism.</text>
</comment>
<dbReference type="EMBL" id="JBHRYF010000008">
    <property type="protein sequence ID" value="MFC3660439.1"/>
    <property type="molecule type" value="Genomic_DNA"/>
</dbReference>
<keyword evidence="5 8" id="KW-0012">Acyltransferase</keyword>
<evidence type="ECO:0000313" key="8">
    <source>
        <dbReference type="EMBL" id="MFC3660439.1"/>
    </source>
</evidence>
<accession>A0ABV7UX38</accession>